<evidence type="ECO:0000256" key="1">
    <source>
        <dbReference type="ARBA" id="ARBA00023015"/>
    </source>
</evidence>
<dbReference type="SUPFAM" id="SSF55781">
    <property type="entry name" value="GAF domain-like"/>
    <property type="match status" value="1"/>
</dbReference>
<dbReference type="InterPro" id="IPR014757">
    <property type="entry name" value="Tscrpt_reg_IclR_C"/>
</dbReference>
<dbReference type="EMBL" id="FMVJ01000013">
    <property type="protein sequence ID" value="SCZ06517.1"/>
    <property type="molecule type" value="Genomic_DNA"/>
</dbReference>
<reference evidence="7" key="1">
    <citation type="submission" date="2016-10" db="EMBL/GenBank/DDBJ databases">
        <authorList>
            <person name="Varghese N."/>
            <person name="Submissions S."/>
        </authorList>
    </citation>
    <scope>NUCLEOTIDE SEQUENCE [LARGE SCALE GENOMIC DNA]</scope>
    <source>
        <strain evidence="7">CGMCC 1.7666</strain>
    </source>
</reference>
<keyword evidence="3" id="KW-0804">Transcription</keyword>
<sequence>MTSLDRMLEIMNYFDEDNLSIDVSRAADLTGTSRATAYRYIQSLTKSGLLMPAAGGSYVLGSRIIELEMVIRESDPLLRAARRLIRRNSEDLDLNIMLCSYYGDKVLCSDFAWPDRSIEEIYKRGRAMPIFRGAMAKIILAHLPPAQLKNVYRWNEEEIRQIGLATNWDEFRKAMSVMRSDGYAVTYSEVFEGLVGIAAPVRDTEKRILGSVVFVIAQERFGKFVPSQLIREICRISAEIEEGVSRLTGGSDDASVYAARLKRPVATEA</sequence>
<dbReference type="STRING" id="549386.SAMN02927923_03813"/>
<protein>
    <submittedName>
        <fullName evidence="6">Transcriptional regulator, IclR family</fullName>
    </submittedName>
</protein>
<dbReference type="AlphaFoldDB" id="A0A1G5L0Y8"/>
<name>A0A1G5L0Y8_9HYPH</name>
<dbReference type="GO" id="GO:0003677">
    <property type="term" value="F:DNA binding"/>
    <property type="evidence" value="ECO:0007669"/>
    <property type="project" value="UniProtKB-KW"/>
</dbReference>
<organism evidence="6 7">
    <name type="scientific">Microvirga guangxiensis</name>
    <dbReference type="NCBI Taxonomy" id="549386"/>
    <lineage>
        <taxon>Bacteria</taxon>
        <taxon>Pseudomonadati</taxon>
        <taxon>Pseudomonadota</taxon>
        <taxon>Alphaproteobacteria</taxon>
        <taxon>Hyphomicrobiales</taxon>
        <taxon>Methylobacteriaceae</taxon>
        <taxon>Microvirga</taxon>
    </lineage>
</organism>
<feature type="domain" description="HTH iclR-type" evidence="4">
    <location>
        <begin position="1"/>
        <end position="62"/>
    </location>
</feature>
<dbReference type="GO" id="GO:0003700">
    <property type="term" value="F:DNA-binding transcription factor activity"/>
    <property type="evidence" value="ECO:0007669"/>
    <property type="project" value="TreeGrafter"/>
</dbReference>
<evidence type="ECO:0000313" key="6">
    <source>
        <dbReference type="EMBL" id="SCZ06517.1"/>
    </source>
</evidence>
<accession>A0A1G5L0Y8</accession>
<feature type="domain" description="IclR-ED" evidence="5">
    <location>
        <begin position="63"/>
        <end position="250"/>
    </location>
</feature>
<dbReference type="PROSITE" id="PS51078">
    <property type="entry name" value="ICLR_ED"/>
    <property type="match status" value="1"/>
</dbReference>
<evidence type="ECO:0000259" key="5">
    <source>
        <dbReference type="PROSITE" id="PS51078"/>
    </source>
</evidence>
<keyword evidence="2" id="KW-0238">DNA-binding</keyword>
<dbReference type="InterPro" id="IPR036390">
    <property type="entry name" value="WH_DNA-bd_sf"/>
</dbReference>
<evidence type="ECO:0000259" key="4">
    <source>
        <dbReference type="PROSITE" id="PS51077"/>
    </source>
</evidence>
<dbReference type="Gene3D" id="1.10.10.10">
    <property type="entry name" value="Winged helix-like DNA-binding domain superfamily/Winged helix DNA-binding domain"/>
    <property type="match status" value="1"/>
</dbReference>
<dbReference type="Pfam" id="PF01614">
    <property type="entry name" value="IclR_C"/>
    <property type="match status" value="1"/>
</dbReference>
<dbReference type="SUPFAM" id="SSF46785">
    <property type="entry name" value="Winged helix' DNA-binding domain"/>
    <property type="match status" value="1"/>
</dbReference>
<dbReference type="PANTHER" id="PTHR30136">
    <property type="entry name" value="HELIX-TURN-HELIX TRANSCRIPTIONAL REGULATOR, ICLR FAMILY"/>
    <property type="match status" value="1"/>
</dbReference>
<dbReference type="RefSeq" id="WP_091138148.1">
    <property type="nucleotide sequence ID" value="NZ_FMVJ01000013.1"/>
</dbReference>
<dbReference type="InterPro" id="IPR005471">
    <property type="entry name" value="Tscrpt_reg_IclR_N"/>
</dbReference>
<dbReference type="Proteomes" id="UP000199569">
    <property type="component" value="Unassembled WGS sequence"/>
</dbReference>
<dbReference type="Gene3D" id="3.30.450.40">
    <property type="match status" value="1"/>
</dbReference>
<dbReference type="Pfam" id="PF09339">
    <property type="entry name" value="HTH_IclR"/>
    <property type="match status" value="1"/>
</dbReference>
<evidence type="ECO:0000256" key="3">
    <source>
        <dbReference type="ARBA" id="ARBA00023163"/>
    </source>
</evidence>
<keyword evidence="1" id="KW-0805">Transcription regulation</keyword>
<dbReference type="OrthoDB" id="31778at2"/>
<dbReference type="InterPro" id="IPR036388">
    <property type="entry name" value="WH-like_DNA-bd_sf"/>
</dbReference>
<keyword evidence="7" id="KW-1185">Reference proteome</keyword>
<proteinExistence type="predicted"/>
<gene>
    <name evidence="6" type="ORF">SAMN02927923_03813</name>
</gene>
<dbReference type="InterPro" id="IPR029016">
    <property type="entry name" value="GAF-like_dom_sf"/>
</dbReference>
<evidence type="ECO:0000256" key="2">
    <source>
        <dbReference type="ARBA" id="ARBA00023125"/>
    </source>
</evidence>
<evidence type="ECO:0000313" key="7">
    <source>
        <dbReference type="Proteomes" id="UP000199569"/>
    </source>
</evidence>
<dbReference type="InterPro" id="IPR050707">
    <property type="entry name" value="HTH_MetabolicPath_Reg"/>
</dbReference>
<dbReference type="SMART" id="SM00346">
    <property type="entry name" value="HTH_ICLR"/>
    <property type="match status" value="1"/>
</dbReference>
<dbReference type="PROSITE" id="PS51077">
    <property type="entry name" value="HTH_ICLR"/>
    <property type="match status" value="1"/>
</dbReference>
<dbReference type="GO" id="GO:0045892">
    <property type="term" value="P:negative regulation of DNA-templated transcription"/>
    <property type="evidence" value="ECO:0007669"/>
    <property type="project" value="TreeGrafter"/>
</dbReference>
<dbReference type="PANTHER" id="PTHR30136:SF24">
    <property type="entry name" value="HTH-TYPE TRANSCRIPTIONAL REPRESSOR ALLR"/>
    <property type="match status" value="1"/>
</dbReference>